<keyword evidence="7" id="KW-1185">Reference proteome</keyword>
<accession>A0A4S3JKV2</accession>
<dbReference type="PANTHER" id="PTHR43103">
    <property type="entry name" value="NUCLEOSIDE-DIPHOSPHATE-SUGAR EPIMERASE"/>
    <property type="match status" value="1"/>
</dbReference>
<keyword evidence="1" id="KW-0521">NADP</keyword>
<keyword evidence="2" id="KW-0119">Carbohydrate metabolism</keyword>
<comment type="caution">
    <text evidence="6">The sequence shown here is derived from an EMBL/GenBank/DDBJ whole genome shotgun (WGS) entry which is preliminary data.</text>
</comment>
<organism evidence="6 7">
    <name type="scientific">Aspergillus tanneri</name>
    <dbReference type="NCBI Taxonomy" id="1220188"/>
    <lineage>
        <taxon>Eukaryota</taxon>
        <taxon>Fungi</taxon>
        <taxon>Dikarya</taxon>
        <taxon>Ascomycota</taxon>
        <taxon>Pezizomycotina</taxon>
        <taxon>Eurotiomycetes</taxon>
        <taxon>Eurotiomycetidae</taxon>
        <taxon>Eurotiales</taxon>
        <taxon>Aspergillaceae</taxon>
        <taxon>Aspergillus</taxon>
        <taxon>Aspergillus subgen. Circumdati</taxon>
    </lineage>
</organism>
<feature type="compositionally biased region" description="Basic and acidic residues" evidence="3">
    <location>
        <begin position="7"/>
        <end position="30"/>
    </location>
</feature>
<dbReference type="NCBIfam" id="NF043036">
    <property type="entry name" value="ErythonDh"/>
    <property type="match status" value="1"/>
</dbReference>
<dbReference type="Gene3D" id="3.90.25.10">
    <property type="entry name" value="UDP-galactose 4-epimerase, domain 1"/>
    <property type="match status" value="1"/>
</dbReference>
<evidence type="ECO:0000256" key="1">
    <source>
        <dbReference type="ARBA" id="ARBA00022857"/>
    </source>
</evidence>
<dbReference type="Gene3D" id="3.40.50.720">
    <property type="entry name" value="NAD(P)-binding Rossmann-like Domain"/>
    <property type="match status" value="1"/>
</dbReference>
<dbReference type="Proteomes" id="UP000308092">
    <property type="component" value="Unassembled WGS sequence"/>
</dbReference>
<protein>
    <recommendedName>
        <fullName evidence="4">NAD-dependent epimerase/dehydratase domain-containing protein</fullName>
    </recommendedName>
</protein>
<dbReference type="GO" id="GO:0016491">
    <property type="term" value="F:oxidoreductase activity"/>
    <property type="evidence" value="ECO:0007669"/>
    <property type="project" value="InterPro"/>
</dbReference>
<evidence type="ECO:0000313" key="7">
    <source>
        <dbReference type="Proteomes" id="UP000308092"/>
    </source>
</evidence>
<evidence type="ECO:0000256" key="2">
    <source>
        <dbReference type="ARBA" id="ARBA00023277"/>
    </source>
</evidence>
<dbReference type="GeneID" id="54330525"/>
<dbReference type="Proteomes" id="UP000324241">
    <property type="component" value="Unassembled WGS sequence"/>
</dbReference>
<sequence>MQSCRASDLDSIDRAKSGTERTVPEPRSLCDSEANPNPTMIAYFHPSMFFNCVESPLSLSKLLHFYISLTGNMHVLITGAAGFIGQLLAKKLLNDPYYNVTLTDINEPPIPKGVKYPQNARAVTADLLTGVDAVVDKSLDAVYAFHGIMSSGSEANFELGMSVNVDATRILFEALRKTSPGVRVIYSSSQAVYGQPLPEVVNDSVIPTPQSSYGAEKIICETLVNEYTRRGFINGFVLRFPTISVRPGPPTAAASSFLSGMIREPLDGKECIIPLVDRSFKSWVCSPRTLVHNLVLTLSLPADALPTHIRQINVPGICVTIQEMMDALEAVGGKDKLAFLKEKEDPSLKPILDSWPTRFDNTQAISLGFKRDTSFEQAVRDYQMDIGQ</sequence>
<evidence type="ECO:0000313" key="6">
    <source>
        <dbReference type="EMBL" id="THC95278.1"/>
    </source>
</evidence>
<dbReference type="RefSeq" id="XP_033425754.1">
    <property type="nucleotide sequence ID" value="XM_033572439.1"/>
</dbReference>
<feature type="domain" description="NAD-dependent epimerase/dehydratase" evidence="4">
    <location>
        <begin position="75"/>
        <end position="273"/>
    </location>
</feature>
<dbReference type="InterPro" id="IPR001509">
    <property type="entry name" value="Epimerase_deHydtase"/>
</dbReference>
<reference evidence="5 8" key="2">
    <citation type="submission" date="2019-08" db="EMBL/GenBank/DDBJ databases">
        <title>The genome sequence of a newly discovered highly antifungal drug resistant Aspergillus species, Aspergillus tanneri NIH 1004.</title>
        <authorList>
            <person name="Mounaud S."/>
            <person name="Singh I."/>
            <person name="Joardar V."/>
            <person name="Pakala S."/>
            <person name="Pakala S."/>
            <person name="Venepally P."/>
            <person name="Chung J.K."/>
            <person name="Losada L."/>
            <person name="Nierman W.C."/>
        </authorList>
    </citation>
    <scope>NUCLEOTIDE SEQUENCE [LARGE SCALE GENOMIC DNA]</scope>
    <source>
        <strain evidence="5 8">NIH1004</strain>
    </source>
</reference>
<evidence type="ECO:0000256" key="3">
    <source>
        <dbReference type="SAM" id="MobiDB-lite"/>
    </source>
</evidence>
<dbReference type="VEuPathDB" id="FungiDB:EYZ11_005233"/>
<dbReference type="AlphaFoldDB" id="A0A4S3JKV2"/>
<evidence type="ECO:0000259" key="4">
    <source>
        <dbReference type="Pfam" id="PF01370"/>
    </source>
</evidence>
<dbReference type="InterPro" id="IPR050005">
    <property type="entry name" value="DenD"/>
</dbReference>
<dbReference type="SUPFAM" id="SSF51735">
    <property type="entry name" value="NAD(P)-binding Rossmann-fold domains"/>
    <property type="match status" value="1"/>
</dbReference>
<dbReference type="InterPro" id="IPR036291">
    <property type="entry name" value="NAD(P)-bd_dom_sf"/>
</dbReference>
<gene>
    <name evidence="5" type="ORF">ATNIH1004_007823</name>
    <name evidence="6" type="ORF">EYZ11_005233</name>
</gene>
<reference evidence="6 7" key="1">
    <citation type="submission" date="2019-03" db="EMBL/GenBank/DDBJ databases">
        <title>The genome sequence of a newly discovered highly antifungal drug resistant Aspergillus species, Aspergillus tanneri NIH 1004.</title>
        <authorList>
            <person name="Mounaud S."/>
            <person name="Singh I."/>
            <person name="Joardar V."/>
            <person name="Pakala S."/>
            <person name="Pakala S."/>
            <person name="Venepally P."/>
            <person name="Hoover J."/>
            <person name="Nierman W."/>
            <person name="Chung J."/>
            <person name="Losada L."/>
        </authorList>
    </citation>
    <scope>NUCLEOTIDE SEQUENCE [LARGE SCALE GENOMIC DNA]</scope>
    <source>
        <strain evidence="6 7">NIH1004</strain>
    </source>
</reference>
<feature type="region of interest" description="Disordered" evidence="3">
    <location>
        <begin position="1"/>
        <end position="33"/>
    </location>
</feature>
<dbReference type="OrthoDB" id="16464at2759"/>
<proteinExistence type="predicted"/>
<dbReference type="CDD" id="cd05238">
    <property type="entry name" value="Gne_like_SDR_e"/>
    <property type="match status" value="1"/>
</dbReference>
<dbReference type="Pfam" id="PF01370">
    <property type="entry name" value="Epimerase"/>
    <property type="match status" value="1"/>
</dbReference>
<evidence type="ECO:0000313" key="5">
    <source>
        <dbReference type="EMBL" id="KAA8646393.1"/>
    </source>
</evidence>
<dbReference type="STRING" id="1220188.A0A4S3JKV2"/>
<dbReference type="PANTHER" id="PTHR43103:SF3">
    <property type="entry name" value="ADP-L-GLYCERO-D-MANNO-HEPTOSE-6-EPIMERASE"/>
    <property type="match status" value="1"/>
</dbReference>
<evidence type="ECO:0000313" key="8">
    <source>
        <dbReference type="Proteomes" id="UP000324241"/>
    </source>
</evidence>
<name>A0A4S3JKV2_9EURO</name>
<dbReference type="EMBL" id="QUQM01000007">
    <property type="protein sequence ID" value="KAA8646393.1"/>
    <property type="molecule type" value="Genomic_DNA"/>
</dbReference>
<dbReference type="EMBL" id="SOSA01000164">
    <property type="protein sequence ID" value="THC95278.1"/>
    <property type="molecule type" value="Genomic_DNA"/>
</dbReference>